<evidence type="ECO:0000313" key="2">
    <source>
        <dbReference type="EMBL" id="SFU00991.1"/>
    </source>
</evidence>
<dbReference type="RefSeq" id="WP_093583445.1">
    <property type="nucleotide sequence ID" value="NZ_FPBA01000024.1"/>
</dbReference>
<dbReference type="InterPro" id="IPR050471">
    <property type="entry name" value="AB_hydrolase"/>
</dbReference>
<dbReference type="InterPro" id="IPR029058">
    <property type="entry name" value="AB_hydrolase_fold"/>
</dbReference>
<dbReference type="Gene3D" id="3.40.50.1820">
    <property type="entry name" value="alpha/beta hydrolase"/>
    <property type="match status" value="1"/>
</dbReference>
<keyword evidence="3" id="KW-1185">Reference proteome</keyword>
<dbReference type="EMBL" id="FPBA01000024">
    <property type="protein sequence ID" value="SFU00991.1"/>
    <property type="molecule type" value="Genomic_DNA"/>
</dbReference>
<feature type="domain" description="AB hydrolase-1" evidence="1">
    <location>
        <begin position="33"/>
        <end position="259"/>
    </location>
</feature>
<dbReference type="Pfam" id="PF12697">
    <property type="entry name" value="Abhydrolase_6"/>
    <property type="match status" value="1"/>
</dbReference>
<dbReference type="GO" id="GO:0003824">
    <property type="term" value="F:catalytic activity"/>
    <property type="evidence" value="ECO:0007669"/>
    <property type="project" value="UniProtKB-ARBA"/>
</dbReference>
<dbReference type="PANTHER" id="PTHR43433">
    <property type="entry name" value="HYDROLASE, ALPHA/BETA FOLD FAMILY PROTEIN"/>
    <property type="match status" value="1"/>
</dbReference>
<dbReference type="PRINTS" id="PR00111">
    <property type="entry name" value="ABHYDROLASE"/>
</dbReference>
<reference evidence="3" key="1">
    <citation type="submission" date="2016-10" db="EMBL/GenBank/DDBJ databases">
        <authorList>
            <person name="Varghese N."/>
            <person name="Submissions S."/>
        </authorList>
    </citation>
    <scope>NUCLEOTIDE SEQUENCE [LARGE SCALE GENOMIC DNA]</scope>
    <source>
        <strain evidence="3">DSM 46136</strain>
    </source>
</reference>
<dbReference type="PANTHER" id="PTHR43433:SF5">
    <property type="entry name" value="AB HYDROLASE-1 DOMAIN-CONTAINING PROTEIN"/>
    <property type="match status" value="1"/>
</dbReference>
<dbReference type="InterPro" id="IPR000073">
    <property type="entry name" value="AB_hydrolase_1"/>
</dbReference>
<dbReference type="Proteomes" id="UP000199546">
    <property type="component" value="Unassembled WGS sequence"/>
</dbReference>
<protein>
    <submittedName>
        <fullName evidence="2">Pimeloyl-ACP methyl ester carboxylesterase</fullName>
    </submittedName>
</protein>
<dbReference type="AlphaFoldDB" id="A0A1I7CNJ4"/>
<dbReference type="SUPFAM" id="SSF53474">
    <property type="entry name" value="alpha/beta-Hydrolases"/>
    <property type="match status" value="1"/>
</dbReference>
<evidence type="ECO:0000313" key="3">
    <source>
        <dbReference type="Proteomes" id="UP000199546"/>
    </source>
</evidence>
<sequence>MSRADAETPNGRRITTRLGALRVREVGSGPPAVLWHSLFVDSTTWQRMESRLGAERQLIVLDGPGHGSSGDAGRDYTLDDCAGAASDVLDQSGVTEPVDWLGNAWGGHVGAAFAASEPDRCRTLTAVCAPVHALEPAVRRQMRASIPVYRLLGPIRPFVKTLTHGGLLSPHPDPEDAQVVADAFRRADRRGMARAMTCVSLRRVDLTPTLPAVGVPTLMIAAADDPLWRPEQARAAVRAMPRAAAITVPGGGHVEPLLRSAPLLAQIITDFWRDPPGVLAGSHGEPASREPRRD</sequence>
<organism evidence="2 3">
    <name type="scientific">Geodermatophilus amargosae</name>
    <dbReference type="NCBI Taxonomy" id="1296565"/>
    <lineage>
        <taxon>Bacteria</taxon>
        <taxon>Bacillati</taxon>
        <taxon>Actinomycetota</taxon>
        <taxon>Actinomycetes</taxon>
        <taxon>Geodermatophilales</taxon>
        <taxon>Geodermatophilaceae</taxon>
        <taxon>Geodermatophilus</taxon>
    </lineage>
</organism>
<proteinExistence type="predicted"/>
<accession>A0A1I7CNJ4</accession>
<evidence type="ECO:0000259" key="1">
    <source>
        <dbReference type="Pfam" id="PF12697"/>
    </source>
</evidence>
<dbReference type="STRING" id="1296565.SAMN05660657_04686"/>
<dbReference type="OrthoDB" id="812569at2"/>
<gene>
    <name evidence="2" type="ORF">SAMN05660657_04686</name>
</gene>
<name>A0A1I7CNJ4_9ACTN</name>